<evidence type="ECO:0000256" key="3">
    <source>
        <dbReference type="ARBA" id="ARBA00022679"/>
    </source>
</evidence>
<feature type="region of interest" description="Disordered" evidence="8">
    <location>
        <begin position="1"/>
        <end position="31"/>
    </location>
</feature>
<keyword evidence="3 10" id="KW-0808">Transferase</keyword>
<comment type="caution">
    <text evidence="10">The sequence shown here is derived from an EMBL/GenBank/DDBJ whole genome shotgun (WGS) entry which is preliminary data.</text>
</comment>
<keyword evidence="5 9" id="KW-1133">Transmembrane helix</keyword>
<reference evidence="10 11" key="1">
    <citation type="submission" date="2023-04" db="EMBL/GenBank/DDBJ databases">
        <title>Forest soil microbial communities from Buena Vista Peninsula, Colon Province, Panama.</title>
        <authorList>
            <person name="Bouskill N."/>
        </authorList>
    </citation>
    <scope>NUCLEOTIDE SEQUENCE [LARGE SCALE GENOMIC DNA]</scope>
    <source>
        <strain evidence="10 11">CFH S0262</strain>
    </source>
</reference>
<keyword evidence="6 9" id="KW-0472">Membrane</keyword>
<comment type="similarity">
    <text evidence="7">Belongs to the glycosyltransferase 87 family.</text>
</comment>
<evidence type="ECO:0000256" key="6">
    <source>
        <dbReference type="ARBA" id="ARBA00023136"/>
    </source>
</evidence>
<name>A0ABT6M5Q5_9NOCA</name>
<accession>A0ABT6M5Q5</accession>
<sequence>MRTPRDDSASDSAAPAGKPPAEVGGPSKTPSRWRSPLGIAARVVIVLACAFGATYHLVGIPGLRDVGFYYRIDLDVYRLGGSVFADGGPLYGAMPPTLSGVALPFTYPPLAAVVFSPMSAISLEAAGIVLTALSLVALFATLVLTLASIGVAPRTTLLWTALAAAGAALTLEPVYSTLDYGQVNILLMVFVAADCLLKKTPWPRGVLIGFVAAVKLTPAVFVLFFLVRKDFRAVVTTGLSFVAFGALGFVLTREDSWQYWTDTLFDSGRIGGPAYPANQSITGVLARLGMDPSLRSVLWLALSAAVLVLAAVAMYRAFAAGATALALFVNALLGLLVSPVSWSHHWVWVAPLLLLVGVEAYRRRSIVLGVAVVASWALFVTAPHWRLGHGRWEGTGWPLWDQFLASSYVWWAVAVIAAVAVFVGRLATTDRSSVDGPAHLSPVA</sequence>
<feature type="transmembrane region" description="Helical" evidence="9">
    <location>
        <begin position="125"/>
        <end position="149"/>
    </location>
</feature>
<evidence type="ECO:0000313" key="11">
    <source>
        <dbReference type="Proteomes" id="UP001160334"/>
    </source>
</evidence>
<dbReference type="GO" id="GO:0016757">
    <property type="term" value="F:glycosyltransferase activity"/>
    <property type="evidence" value="ECO:0007669"/>
    <property type="project" value="UniProtKB-KW"/>
</dbReference>
<evidence type="ECO:0000256" key="9">
    <source>
        <dbReference type="SAM" id="Phobius"/>
    </source>
</evidence>
<feature type="transmembrane region" description="Helical" evidence="9">
    <location>
        <begin position="405"/>
        <end position="423"/>
    </location>
</feature>
<feature type="transmembrane region" description="Helical" evidence="9">
    <location>
        <begin position="324"/>
        <end position="354"/>
    </location>
</feature>
<evidence type="ECO:0000256" key="7">
    <source>
        <dbReference type="ARBA" id="ARBA00024033"/>
    </source>
</evidence>
<feature type="transmembrane region" description="Helical" evidence="9">
    <location>
        <begin position="206"/>
        <end position="227"/>
    </location>
</feature>
<evidence type="ECO:0000256" key="2">
    <source>
        <dbReference type="ARBA" id="ARBA00022475"/>
    </source>
</evidence>
<gene>
    <name evidence="10" type="ORF">M2280_000846</name>
</gene>
<dbReference type="InterPro" id="IPR018584">
    <property type="entry name" value="GT87"/>
</dbReference>
<keyword evidence="2" id="KW-1003">Cell membrane</keyword>
<feature type="transmembrane region" description="Helical" evidence="9">
    <location>
        <begin position="233"/>
        <end position="251"/>
    </location>
</feature>
<keyword evidence="11" id="KW-1185">Reference proteome</keyword>
<feature type="compositionally biased region" description="Low complexity" evidence="8">
    <location>
        <begin position="10"/>
        <end position="21"/>
    </location>
</feature>
<organism evidence="10 11">
    <name type="scientific">Prescottella agglutinans</name>
    <dbReference type="NCBI Taxonomy" id="1644129"/>
    <lineage>
        <taxon>Bacteria</taxon>
        <taxon>Bacillati</taxon>
        <taxon>Actinomycetota</taxon>
        <taxon>Actinomycetes</taxon>
        <taxon>Mycobacteriales</taxon>
        <taxon>Nocardiaceae</taxon>
        <taxon>Prescottella</taxon>
    </lineage>
</organism>
<evidence type="ECO:0000256" key="8">
    <source>
        <dbReference type="SAM" id="MobiDB-lite"/>
    </source>
</evidence>
<feature type="transmembrane region" description="Helical" evidence="9">
    <location>
        <begin position="366"/>
        <end position="385"/>
    </location>
</feature>
<proteinExistence type="inferred from homology"/>
<dbReference type="Proteomes" id="UP001160334">
    <property type="component" value="Unassembled WGS sequence"/>
</dbReference>
<dbReference type="EMBL" id="JARXVC010000002">
    <property type="protein sequence ID" value="MDH6279637.1"/>
    <property type="molecule type" value="Genomic_DNA"/>
</dbReference>
<comment type="subcellular location">
    <subcellularLocation>
        <location evidence="1">Cell membrane</location>
        <topology evidence="1">Multi-pass membrane protein</topology>
    </subcellularLocation>
</comment>
<evidence type="ECO:0000256" key="4">
    <source>
        <dbReference type="ARBA" id="ARBA00022692"/>
    </source>
</evidence>
<feature type="transmembrane region" description="Helical" evidence="9">
    <location>
        <begin position="37"/>
        <end position="58"/>
    </location>
</feature>
<feature type="transmembrane region" description="Helical" evidence="9">
    <location>
        <begin position="297"/>
        <end position="318"/>
    </location>
</feature>
<dbReference type="EC" id="2.4.1.-" evidence="10"/>
<dbReference type="Pfam" id="PF09594">
    <property type="entry name" value="GT87"/>
    <property type="match status" value="1"/>
</dbReference>
<evidence type="ECO:0000256" key="1">
    <source>
        <dbReference type="ARBA" id="ARBA00004651"/>
    </source>
</evidence>
<evidence type="ECO:0000313" key="10">
    <source>
        <dbReference type="EMBL" id="MDH6279637.1"/>
    </source>
</evidence>
<keyword evidence="10" id="KW-0328">Glycosyltransferase</keyword>
<keyword evidence="4 9" id="KW-0812">Transmembrane</keyword>
<protein>
    <submittedName>
        <fullName evidence="10">Alpha-1,2-mannosyltransferase</fullName>
        <ecNumber evidence="10">2.4.1.-</ecNumber>
    </submittedName>
</protein>
<evidence type="ECO:0000256" key="5">
    <source>
        <dbReference type="ARBA" id="ARBA00022989"/>
    </source>
</evidence>